<evidence type="ECO:0000259" key="6">
    <source>
        <dbReference type="PROSITE" id="PS51096"/>
    </source>
</evidence>
<evidence type="ECO:0000259" key="5">
    <source>
        <dbReference type="PROSITE" id="PS51094"/>
    </source>
</evidence>
<feature type="domain" description="PTS EIIA type-2" evidence="5">
    <location>
        <begin position="816"/>
        <end position="952"/>
    </location>
</feature>
<dbReference type="GO" id="GO:0009401">
    <property type="term" value="P:phosphoenolpyruvate-dependent sugar phosphotransferase system"/>
    <property type="evidence" value="ECO:0007669"/>
    <property type="project" value="InterPro"/>
</dbReference>
<dbReference type="InterPro" id="IPR036662">
    <property type="entry name" value="PTS_EIIA_man-typ_sf"/>
</dbReference>
<dbReference type="InterPro" id="IPR016152">
    <property type="entry name" value="PTrfase/Anion_transptr"/>
</dbReference>
<dbReference type="PANTHER" id="PTHR32071:SF38">
    <property type="entry name" value="PSP OPERON TRANSCRIPTIONAL ACTIVATOR"/>
    <property type="match status" value="1"/>
</dbReference>
<feature type="domain" description="PRD" evidence="7">
    <location>
        <begin position="467"/>
        <end position="571"/>
    </location>
</feature>
<dbReference type="SMART" id="SM00382">
    <property type="entry name" value="AAA"/>
    <property type="match status" value="1"/>
</dbReference>
<keyword evidence="2" id="KW-0547">Nucleotide-binding</keyword>
<dbReference type="GO" id="GO:0016020">
    <property type="term" value="C:membrane"/>
    <property type="evidence" value="ECO:0007669"/>
    <property type="project" value="InterPro"/>
</dbReference>
<dbReference type="PANTHER" id="PTHR32071">
    <property type="entry name" value="TRANSCRIPTIONAL REGULATORY PROTEIN"/>
    <property type="match status" value="1"/>
</dbReference>
<dbReference type="GO" id="GO:0006355">
    <property type="term" value="P:regulation of DNA-templated transcription"/>
    <property type="evidence" value="ECO:0007669"/>
    <property type="project" value="InterPro"/>
</dbReference>
<dbReference type="OrthoDB" id="9765164at2"/>
<dbReference type="Gene3D" id="1.10.10.60">
    <property type="entry name" value="Homeodomain-like"/>
    <property type="match status" value="1"/>
</dbReference>
<dbReference type="InterPro" id="IPR027417">
    <property type="entry name" value="P-loop_NTPase"/>
</dbReference>
<evidence type="ECO:0000259" key="7">
    <source>
        <dbReference type="PROSITE" id="PS51372"/>
    </source>
</evidence>
<dbReference type="Pfam" id="PF00158">
    <property type="entry name" value="Sigma54_activat"/>
    <property type="match status" value="1"/>
</dbReference>
<feature type="domain" description="Sigma-54 factor interaction" evidence="4">
    <location>
        <begin position="117"/>
        <end position="351"/>
    </location>
</feature>
<accession>A0A3E2VWW1</accession>
<comment type="caution">
    <text evidence="8">The sequence shown here is derived from an EMBL/GenBank/DDBJ whole genome shotgun (WGS) entry which is preliminary data.</text>
</comment>
<dbReference type="SUPFAM" id="SSF63520">
    <property type="entry name" value="PTS-regulatory domain, PRD"/>
    <property type="match status" value="1"/>
</dbReference>
<dbReference type="RefSeq" id="WP_117443311.1">
    <property type="nucleotide sequence ID" value="NZ_JAJFEN010000091.1"/>
</dbReference>
<dbReference type="GO" id="GO:0008982">
    <property type="term" value="F:protein-N(PI)-phosphohistidine-sugar phosphotransferase activity"/>
    <property type="evidence" value="ECO:0007669"/>
    <property type="project" value="InterPro"/>
</dbReference>
<sequence length="957" mass="109130">MNYTIKELIEKEDRKNPYTDEQIAELCNMSREEVTLLRQEQGIFDSRERRRQILLPEVKAILRGNEKISDRKLTAILNERGYQISRFITRSVRDELQPKENKEERIHMDPDRDFEQLIGYDGSMKRQISQAQAAVLYPPRGLHTLIHGPSGVGKSQLAEAMYHFAIHVGTIQKESPLVIFNCADYADNSELLLSQLFGYVKGAFTGADREKSGLVEKADGGILFLDEVHRLPSEGQEMLFYLIDKGMYRKLGETGSTRTAKLLIIAATTEDLDSYLLTTFRRRIPMLIDLPSLSERPLLERLMIIKTFLFQEALRIQQNIILEKDALMLLLNYPCPGNIGQLRSDIQVACARSFLKHITYGDKRLIIALDDLPPHVGNLSLNTASRDSRKLCESDLFVSCTRHKEQVSHIGPNIYQFIEEKYDLLLKEGCTENEVYQILGKELDTEMDNLFNKIKYQQVDRKNLEEVVGNRIIQSVQKSVDIARMSMQDISPNILSPLCLHVSASCERMKCGKRIINPQLEKIKKEYPLEFATARKMCMQYHEDFMIDMPEDEIAFIAMYLRTFTKKKKEESCRKIGIIVLTHGNVGIEMVEVANQLLNVNFAVGLRCALDEPSSHALQRTQHAVEQLDEGRGCLILTDMGSLVTFGQIITQRTGIDTRTISRVDTVMVIEAIRRAILEETTLDELEQALNMEKEINFHGNLELEEKETVIVSICLTGKGSAVLIQSKIQKLLQEHDLTIRILTLGVMSENGIEFELDHLARSYHILAILGNFQIDYHRIPFFSTSDIINGIAQQDLLDIIKDYQQSKKAVSCLQELLDEDIILCHVQDALCKNDILEKLVELLVKKEYVSQEYLLDVYKREAMGATIMGKAAIPHGFTEHVTKPAIAILTLQDAILWEDNFETNIILMPALKEESIAYTHELFSICSDSMLIQSLSACNKPQEIIRLLTTRTKPSK</sequence>
<dbReference type="Pfam" id="PF00359">
    <property type="entry name" value="PTS_EIIA_2"/>
    <property type="match status" value="1"/>
</dbReference>
<dbReference type="Proteomes" id="UP000260025">
    <property type="component" value="Unassembled WGS sequence"/>
</dbReference>
<organism evidence="8 9">
    <name type="scientific">Clostridium innocuum</name>
    <dbReference type="NCBI Taxonomy" id="1522"/>
    <lineage>
        <taxon>Bacteria</taxon>
        <taxon>Bacillati</taxon>
        <taxon>Bacillota</taxon>
        <taxon>Clostridia</taxon>
        <taxon>Eubacteriales</taxon>
        <taxon>Clostridiaceae</taxon>
        <taxon>Clostridium</taxon>
    </lineage>
</organism>
<dbReference type="CDD" id="cd00009">
    <property type="entry name" value="AAA"/>
    <property type="match status" value="1"/>
</dbReference>
<evidence type="ECO:0000313" key="9">
    <source>
        <dbReference type="Proteomes" id="UP000260025"/>
    </source>
</evidence>
<dbReference type="PROSITE" id="PS51096">
    <property type="entry name" value="PTS_EIIA_TYPE_4"/>
    <property type="match status" value="1"/>
</dbReference>
<protein>
    <submittedName>
        <fullName evidence="8">PRD domain-containing protein</fullName>
    </submittedName>
</protein>
<dbReference type="GO" id="GO:0005524">
    <property type="term" value="F:ATP binding"/>
    <property type="evidence" value="ECO:0007669"/>
    <property type="project" value="UniProtKB-KW"/>
</dbReference>
<dbReference type="AlphaFoldDB" id="A0A3E2VWW1"/>
<dbReference type="InterPro" id="IPR011608">
    <property type="entry name" value="PRD"/>
</dbReference>
<dbReference type="SUPFAM" id="SSF55804">
    <property type="entry name" value="Phoshotransferase/anion transport protein"/>
    <property type="match status" value="1"/>
</dbReference>
<keyword evidence="3" id="KW-0067">ATP-binding</keyword>
<dbReference type="InterPro" id="IPR004701">
    <property type="entry name" value="PTS_EIIA_man-typ"/>
</dbReference>
<evidence type="ECO:0000313" key="8">
    <source>
        <dbReference type="EMBL" id="RGC15193.1"/>
    </source>
</evidence>
<dbReference type="Gene3D" id="3.40.50.300">
    <property type="entry name" value="P-loop containing nucleotide triphosphate hydrolases"/>
    <property type="match status" value="1"/>
</dbReference>
<keyword evidence="1" id="KW-0808">Transferase</keyword>
<evidence type="ECO:0000259" key="4">
    <source>
        <dbReference type="PROSITE" id="PS50045"/>
    </source>
</evidence>
<gene>
    <name evidence="8" type="ORF">DXA38_11560</name>
</gene>
<dbReference type="Gene3D" id="3.40.50.510">
    <property type="entry name" value="Phosphotransferase system, mannose-type IIA component"/>
    <property type="match status" value="1"/>
</dbReference>
<feature type="domain" description="PTS EIIA type-4" evidence="6">
    <location>
        <begin position="575"/>
        <end position="710"/>
    </location>
</feature>
<name>A0A3E2VWW1_CLOIN</name>
<dbReference type="Pfam" id="PF00874">
    <property type="entry name" value="PRD"/>
    <property type="match status" value="1"/>
</dbReference>
<dbReference type="InterPro" id="IPR002078">
    <property type="entry name" value="Sigma_54_int"/>
</dbReference>
<evidence type="ECO:0000256" key="3">
    <source>
        <dbReference type="ARBA" id="ARBA00022840"/>
    </source>
</evidence>
<reference evidence="8 9" key="1">
    <citation type="submission" date="2018-08" db="EMBL/GenBank/DDBJ databases">
        <title>A genome reference for cultivated species of the human gut microbiota.</title>
        <authorList>
            <person name="Zou Y."/>
            <person name="Xue W."/>
            <person name="Luo G."/>
        </authorList>
    </citation>
    <scope>NUCLEOTIDE SEQUENCE [LARGE SCALE GENOMIC DNA]</scope>
    <source>
        <strain evidence="8 9">OF01-2LB</strain>
    </source>
</reference>
<evidence type="ECO:0000256" key="2">
    <source>
        <dbReference type="ARBA" id="ARBA00022741"/>
    </source>
</evidence>
<dbReference type="EMBL" id="QVEV01000015">
    <property type="protein sequence ID" value="RGC15193.1"/>
    <property type="molecule type" value="Genomic_DNA"/>
</dbReference>
<proteinExistence type="predicted"/>
<dbReference type="Gene3D" id="1.10.1790.10">
    <property type="entry name" value="PRD domain"/>
    <property type="match status" value="1"/>
</dbReference>
<dbReference type="InterPro" id="IPR002178">
    <property type="entry name" value="PTS_EIIA_type-2_dom"/>
</dbReference>
<dbReference type="PROSITE" id="PS51094">
    <property type="entry name" value="PTS_EIIA_TYPE_2"/>
    <property type="match status" value="1"/>
</dbReference>
<dbReference type="InterPro" id="IPR036634">
    <property type="entry name" value="PRD_sf"/>
</dbReference>
<dbReference type="PROSITE" id="PS51372">
    <property type="entry name" value="PRD_2"/>
    <property type="match status" value="1"/>
</dbReference>
<dbReference type="SUPFAM" id="SSF53062">
    <property type="entry name" value="PTS system fructose IIA component-like"/>
    <property type="match status" value="1"/>
</dbReference>
<dbReference type="PROSITE" id="PS50045">
    <property type="entry name" value="SIGMA54_INTERACT_4"/>
    <property type="match status" value="1"/>
</dbReference>
<dbReference type="Pfam" id="PF03610">
    <property type="entry name" value="EIIA-man"/>
    <property type="match status" value="1"/>
</dbReference>
<dbReference type="InterPro" id="IPR025943">
    <property type="entry name" value="Sigma_54_int_dom_ATP-bd_2"/>
</dbReference>
<dbReference type="PROSITE" id="PS00676">
    <property type="entry name" value="SIGMA54_INTERACT_2"/>
    <property type="match status" value="1"/>
</dbReference>
<evidence type="ECO:0000256" key="1">
    <source>
        <dbReference type="ARBA" id="ARBA00022679"/>
    </source>
</evidence>
<dbReference type="SUPFAM" id="SSF52540">
    <property type="entry name" value="P-loop containing nucleoside triphosphate hydrolases"/>
    <property type="match status" value="1"/>
</dbReference>
<dbReference type="InterPro" id="IPR036095">
    <property type="entry name" value="PTS_EIIB-like_sf"/>
</dbReference>
<dbReference type="SUPFAM" id="SSF52794">
    <property type="entry name" value="PTS system IIB component-like"/>
    <property type="match status" value="1"/>
</dbReference>
<dbReference type="Gene3D" id="3.40.930.10">
    <property type="entry name" value="Mannitol-specific EII, Chain A"/>
    <property type="match status" value="1"/>
</dbReference>
<dbReference type="InterPro" id="IPR003593">
    <property type="entry name" value="AAA+_ATPase"/>
</dbReference>